<dbReference type="EMBL" id="CAEY01000797">
    <property type="status" value="NOT_ANNOTATED_CDS"/>
    <property type="molecule type" value="Genomic_DNA"/>
</dbReference>
<evidence type="ECO:0000313" key="1">
    <source>
        <dbReference type="EnsemblMetazoa" id="tetur02g05650.1"/>
    </source>
</evidence>
<accession>T1JVS6</accession>
<dbReference type="HOGENOM" id="CLU_1808678_0_0_1"/>
<keyword evidence="2" id="KW-1185">Reference proteome</keyword>
<protein>
    <submittedName>
        <fullName evidence="1">Uncharacterized protein</fullName>
    </submittedName>
</protein>
<evidence type="ECO:0000313" key="2">
    <source>
        <dbReference type="Proteomes" id="UP000015104"/>
    </source>
</evidence>
<dbReference type="AlphaFoldDB" id="T1JVS6"/>
<reference evidence="1" key="2">
    <citation type="submission" date="2015-06" db="UniProtKB">
        <authorList>
            <consortium name="EnsemblMetazoa"/>
        </authorList>
    </citation>
    <scope>IDENTIFICATION</scope>
</reference>
<dbReference type="Proteomes" id="UP000015104">
    <property type="component" value="Unassembled WGS sequence"/>
</dbReference>
<organism evidence="1 2">
    <name type="scientific">Tetranychus urticae</name>
    <name type="common">Two-spotted spider mite</name>
    <dbReference type="NCBI Taxonomy" id="32264"/>
    <lineage>
        <taxon>Eukaryota</taxon>
        <taxon>Metazoa</taxon>
        <taxon>Ecdysozoa</taxon>
        <taxon>Arthropoda</taxon>
        <taxon>Chelicerata</taxon>
        <taxon>Arachnida</taxon>
        <taxon>Acari</taxon>
        <taxon>Acariformes</taxon>
        <taxon>Trombidiformes</taxon>
        <taxon>Prostigmata</taxon>
        <taxon>Eleutherengona</taxon>
        <taxon>Raphignathae</taxon>
        <taxon>Tetranychoidea</taxon>
        <taxon>Tetranychidae</taxon>
        <taxon>Tetranychus</taxon>
    </lineage>
</organism>
<dbReference type="EnsemblMetazoa" id="tetur02g05650.1">
    <property type="protein sequence ID" value="tetur02g05650.1"/>
    <property type="gene ID" value="tetur02g05650"/>
</dbReference>
<sequence>MIVLLVFTPQSASSLSRRKMMKIKKLAALAMILKPKKKMMPIPIPIPIPIFKDKMMMMKGNNFQQDQSFQAQPAMIHGHLAFQPAMFHSHVPMQPPVVSQQYHAVPVPMPIRVPVPVPVQVPAPVQPLVALEYHQEPATICHH</sequence>
<reference evidence="2" key="1">
    <citation type="submission" date="2011-08" db="EMBL/GenBank/DDBJ databases">
        <authorList>
            <person name="Rombauts S."/>
        </authorList>
    </citation>
    <scope>NUCLEOTIDE SEQUENCE</scope>
    <source>
        <strain evidence="2">London</strain>
    </source>
</reference>
<name>T1JVS6_TETUR</name>
<proteinExistence type="predicted"/>